<proteinExistence type="predicted"/>
<organism evidence="1">
    <name type="scientific">viral metagenome</name>
    <dbReference type="NCBI Taxonomy" id="1070528"/>
    <lineage>
        <taxon>unclassified sequences</taxon>
        <taxon>metagenomes</taxon>
        <taxon>organismal metagenomes</taxon>
    </lineage>
</organism>
<dbReference type="AlphaFoldDB" id="A0A6C0BDA8"/>
<name>A0A6C0BDA8_9ZZZZ</name>
<protein>
    <submittedName>
        <fullName evidence="1">Uncharacterized protein</fullName>
    </submittedName>
</protein>
<evidence type="ECO:0000313" key="1">
    <source>
        <dbReference type="EMBL" id="QHS90265.1"/>
    </source>
</evidence>
<accession>A0A6C0BDA8</accession>
<dbReference type="EMBL" id="MN739131">
    <property type="protein sequence ID" value="QHS90265.1"/>
    <property type="molecule type" value="Genomic_DNA"/>
</dbReference>
<reference evidence="1" key="1">
    <citation type="journal article" date="2020" name="Nature">
        <title>Giant virus diversity and host interactions through global metagenomics.</title>
        <authorList>
            <person name="Schulz F."/>
            <person name="Roux S."/>
            <person name="Paez-Espino D."/>
            <person name="Jungbluth S."/>
            <person name="Walsh D.A."/>
            <person name="Denef V.J."/>
            <person name="McMahon K.D."/>
            <person name="Konstantinidis K.T."/>
            <person name="Eloe-Fadrosh E.A."/>
            <person name="Kyrpides N.C."/>
            <person name="Woyke T."/>
        </authorList>
    </citation>
    <scope>NUCLEOTIDE SEQUENCE</scope>
    <source>
        <strain evidence="1">GVMAG-M-3300010160-60</strain>
    </source>
</reference>
<sequence length="169" mass="20876">MQKRKLQELQKLQKLQELQELQELSVQTELWYLFNEKYLLNFVKNFFQDIKEGQTFVLHKSKDIFREMKLLKIYIYNEPKPEYHLFLFKNEYDKYEIFVQKYVDNQMVKWYHEKVKCKEEFCECNNILVSVDNLYLKLHMDKTAMFSDKLIHVKNEFNGANCYITRKIE</sequence>